<dbReference type="Proteomes" id="UP000292003">
    <property type="component" value="Unassembled WGS sequence"/>
</dbReference>
<comment type="caution">
    <text evidence="3">The sequence shown here is derived from an EMBL/GenBank/DDBJ whole genome shotgun (WGS) entry which is preliminary data.</text>
</comment>
<evidence type="ECO:0000313" key="3">
    <source>
        <dbReference type="EMBL" id="RZQ62078.1"/>
    </source>
</evidence>
<accession>A0A4Q7J5F5</accession>
<sequence length="321" mass="33725">MKIRYLVLGAVLAVGGCTTTVAGSAQPGAEPPAQQVLDPCAMLTPEQATALGLEPTGVLTPGDTERLVPPSCRWGPAEDSEWDAVTVAASLDIPLASYHDGQQPVGEVQFGGLKWSKYPSTFGDGFCNYGTALSERSFVEISVLNASDGKKACEQADRAGPFVASHLPGGAPPPPIEQKPASPLASVEPCDLITPEEADTLQVKAQGRKTGKGRSSTDSDPGCEWESTDPNLHLVFVIVSPTKSAKKLAFDEEPDEQVDAGGRKWGLYRTPMDDEDSCAAVLPFSEEAGVKITDGNKADPAKACERLVKALPVITAKLPQA</sequence>
<dbReference type="PROSITE" id="PS51257">
    <property type="entry name" value="PROKAR_LIPOPROTEIN"/>
    <property type="match status" value="1"/>
</dbReference>
<dbReference type="AlphaFoldDB" id="A0A4Q7J5F5"/>
<name>A0A4Q7J5F5_9PSEU</name>
<keyword evidence="2" id="KW-0732">Signal</keyword>
<dbReference type="RefSeq" id="WP_130477171.1">
    <property type="nucleotide sequence ID" value="NZ_SFCC01000010.1"/>
</dbReference>
<dbReference type="Pfam" id="PF12079">
    <property type="entry name" value="DUF3558"/>
    <property type="match status" value="2"/>
</dbReference>
<organism evidence="3 4">
    <name type="scientific">Amycolatopsis suaedae</name>
    <dbReference type="NCBI Taxonomy" id="2510978"/>
    <lineage>
        <taxon>Bacteria</taxon>
        <taxon>Bacillati</taxon>
        <taxon>Actinomycetota</taxon>
        <taxon>Actinomycetes</taxon>
        <taxon>Pseudonocardiales</taxon>
        <taxon>Pseudonocardiaceae</taxon>
        <taxon>Amycolatopsis</taxon>
    </lineage>
</organism>
<protein>
    <submittedName>
        <fullName evidence="3">DUF3558 domain-containing protein</fullName>
    </submittedName>
</protein>
<gene>
    <name evidence="3" type="ORF">EWH70_21060</name>
</gene>
<dbReference type="OrthoDB" id="3624688at2"/>
<evidence type="ECO:0000256" key="2">
    <source>
        <dbReference type="SAM" id="SignalP"/>
    </source>
</evidence>
<evidence type="ECO:0000313" key="4">
    <source>
        <dbReference type="Proteomes" id="UP000292003"/>
    </source>
</evidence>
<feature type="chain" id="PRO_5038776623" evidence="2">
    <location>
        <begin position="23"/>
        <end position="321"/>
    </location>
</feature>
<feature type="region of interest" description="Disordered" evidence="1">
    <location>
        <begin position="197"/>
        <end position="225"/>
    </location>
</feature>
<reference evidence="3 4" key="1">
    <citation type="submission" date="2019-02" db="EMBL/GenBank/DDBJ databases">
        <title>Draft genome sequence of Amycolatopsis sp. 8-3EHSu isolated from roots of Suaeda maritima.</title>
        <authorList>
            <person name="Duangmal K."/>
            <person name="Chantavorakit T."/>
        </authorList>
    </citation>
    <scope>NUCLEOTIDE SEQUENCE [LARGE SCALE GENOMIC DNA]</scope>
    <source>
        <strain evidence="3 4">8-3EHSu</strain>
    </source>
</reference>
<proteinExistence type="predicted"/>
<feature type="region of interest" description="Disordered" evidence="1">
    <location>
        <begin position="163"/>
        <end position="185"/>
    </location>
</feature>
<feature type="signal peptide" evidence="2">
    <location>
        <begin position="1"/>
        <end position="22"/>
    </location>
</feature>
<dbReference type="InterPro" id="IPR024520">
    <property type="entry name" value="DUF3558"/>
</dbReference>
<keyword evidence="4" id="KW-1185">Reference proteome</keyword>
<dbReference type="EMBL" id="SFCC01000010">
    <property type="protein sequence ID" value="RZQ62078.1"/>
    <property type="molecule type" value="Genomic_DNA"/>
</dbReference>
<evidence type="ECO:0000256" key="1">
    <source>
        <dbReference type="SAM" id="MobiDB-lite"/>
    </source>
</evidence>